<organism evidence="11 12">
    <name type="scientific">Capsicum baccatum</name>
    <name type="common">Peruvian pepper</name>
    <dbReference type="NCBI Taxonomy" id="33114"/>
    <lineage>
        <taxon>Eukaryota</taxon>
        <taxon>Viridiplantae</taxon>
        <taxon>Streptophyta</taxon>
        <taxon>Embryophyta</taxon>
        <taxon>Tracheophyta</taxon>
        <taxon>Spermatophyta</taxon>
        <taxon>Magnoliopsida</taxon>
        <taxon>eudicotyledons</taxon>
        <taxon>Gunneridae</taxon>
        <taxon>Pentapetalae</taxon>
        <taxon>asterids</taxon>
        <taxon>lamiids</taxon>
        <taxon>Solanales</taxon>
        <taxon>Solanaceae</taxon>
        <taxon>Solanoideae</taxon>
        <taxon>Capsiceae</taxon>
        <taxon>Capsicum</taxon>
    </lineage>
</organism>
<keyword evidence="6" id="KW-0677">Repeat</keyword>
<dbReference type="OrthoDB" id="10009520at2759"/>
<keyword evidence="9" id="KW-0862">Zinc</keyword>
<keyword evidence="8" id="KW-0833">Ubl conjugation pathway</keyword>
<evidence type="ECO:0000256" key="8">
    <source>
        <dbReference type="ARBA" id="ARBA00022786"/>
    </source>
</evidence>
<name>A0A2G2WQN9_CAPBA</name>
<keyword evidence="7" id="KW-0863">Zinc-finger</keyword>
<comment type="caution">
    <text evidence="11">The sequence shown here is derived from an EMBL/GenBank/DDBJ whole genome shotgun (WGS) entry which is preliminary data.</text>
</comment>
<dbReference type="GO" id="GO:0061630">
    <property type="term" value="F:ubiquitin protein ligase activity"/>
    <property type="evidence" value="ECO:0007669"/>
    <property type="project" value="UniProtKB-EC"/>
</dbReference>
<dbReference type="Proteomes" id="UP000224567">
    <property type="component" value="Unassembled WGS sequence"/>
</dbReference>
<accession>A0A2G2WQN9</accession>
<evidence type="ECO:0000256" key="9">
    <source>
        <dbReference type="ARBA" id="ARBA00022833"/>
    </source>
</evidence>
<dbReference type="InterPro" id="IPR002867">
    <property type="entry name" value="IBR_dom"/>
</dbReference>
<dbReference type="GO" id="GO:0016567">
    <property type="term" value="P:protein ubiquitination"/>
    <property type="evidence" value="ECO:0007669"/>
    <property type="project" value="UniProtKB-UniPathway"/>
</dbReference>
<dbReference type="UniPathway" id="UPA00143"/>
<dbReference type="EMBL" id="MLFT02000005">
    <property type="protein sequence ID" value="PHT47511.1"/>
    <property type="molecule type" value="Genomic_DNA"/>
</dbReference>
<evidence type="ECO:0000313" key="12">
    <source>
        <dbReference type="Proteomes" id="UP000224567"/>
    </source>
</evidence>
<evidence type="ECO:0000256" key="5">
    <source>
        <dbReference type="ARBA" id="ARBA00022723"/>
    </source>
</evidence>
<dbReference type="PANTHER" id="PTHR11685">
    <property type="entry name" value="RBR FAMILY RING FINGER AND IBR DOMAIN-CONTAINING"/>
    <property type="match status" value="1"/>
</dbReference>
<dbReference type="STRING" id="33114.A0A2G2WQN9"/>
<evidence type="ECO:0000256" key="3">
    <source>
        <dbReference type="ARBA" id="ARBA00012251"/>
    </source>
</evidence>
<proteinExistence type="predicted"/>
<comment type="cofactor">
    <cofactor evidence="2">
        <name>Zn(2+)</name>
        <dbReference type="ChEBI" id="CHEBI:29105"/>
    </cofactor>
</comment>
<dbReference type="InterPro" id="IPR031127">
    <property type="entry name" value="E3_UB_ligase_RBR"/>
</dbReference>
<protein>
    <recommendedName>
        <fullName evidence="3">RBR-type E3 ubiquitin transferase</fullName>
        <ecNumber evidence="3">2.3.2.31</ecNumber>
    </recommendedName>
</protein>
<evidence type="ECO:0000256" key="7">
    <source>
        <dbReference type="ARBA" id="ARBA00022771"/>
    </source>
</evidence>
<reference evidence="11 12" key="1">
    <citation type="journal article" date="2017" name="Genome Biol.">
        <title>New reference genome sequences of hot pepper reveal the massive evolution of plant disease-resistance genes by retroduplication.</title>
        <authorList>
            <person name="Kim S."/>
            <person name="Park J."/>
            <person name="Yeom S.I."/>
            <person name="Kim Y.M."/>
            <person name="Seo E."/>
            <person name="Kim K.T."/>
            <person name="Kim M.S."/>
            <person name="Lee J.M."/>
            <person name="Cheong K."/>
            <person name="Shin H.S."/>
            <person name="Kim S.B."/>
            <person name="Han K."/>
            <person name="Lee J."/>
            <person name="Park M."/>
            <person name="Lee H.A."/>
            <person name="Lee H.Y."/>
            <person name="Lee Y."/>
            <person name="Oh S."/>
            <person name="Lee J.H."/>
            <person name="Choi E."/>
            <person name="Choi E."/>
            <person name="Lee S.E."/>
            <person name="Jeon J."/>
            <person name="Kim H."/>
            <person name="Choi G."/>
            <person name="Song H."/>
            <person name="Lee J."/>
            <person name="Lee S.C."/>
            <person name="Kwon J.K."/>
            <person name="Lee H.Y."/>
            <person name="Koo N."/>
            <person name="Hong Y."/>
            <person name="Kim R.W."/>
            <person name="Kang W.H."/>
            <person name="Huh J.H."/>
            <person name="Kang B.C."/>
            <person name="Yang T.J."/>
            <person name="Lee Y.H."/>
            <person name="Bennetzen J.L."/>
            <person name="Choi D."/>
        </authorList>
    </citation>
    <scope>NUCLEOTIDE SEQUENCE [LARGE SCALE GENOMIC DNA]</scope>
    <source>
        <strain evidence="12">cv. PBC81</strain>
    </source>
</reference>
<reference evidence="12" key="2">
    <citation type="journal article" date="2017" name="J. Anim. Genet.">
        <title>Multiple reference genome sequences of hot pepper reveal the massive evolution of plant disease resistance genes by retroduplication.</title>
        <authorList>
            <person name="Kim S."/>
            <person name="Park J."/>
            <person name="Yeom S.-I."/>
            <person name="Kim Y.-M."/>
            <person name="Seo E."/>
            <person name="Kim K.-T."/>
            <person name="Kim M.-S."/>
            <person name="Lee J.M."/>
            <person name="Cheong K."/>
            <person name="Shin H.-S."/>
            <person name="Kim S.-B."/>
            <person name="Han K."/>
            <person name="Lee J."/>
            <person name="Park M."/>
            <person name="Lee H.-A."/>
            <person name="Lee H.-Y."/>
            <person name="Lee Y."/>
            <person name="Oh S."/>
            <person name="Lee J.H."/>
            <person name="Choi E."/>
            <person name="Choi E."/>
            <person name="Lee S.E."/>
            <person name="Jeon J."/>
            <person name="Kim H."/>
            <person name="Choi G."/>
            <person name="Song H."/>
            <person name="Lee J."/>
            <person name="Lee S.-C."/>
            <person name="Kwon J.-K."/>
            <person name="Lee H.-Y."/>
            <person name="Koo N."/>
            <person name="Hong Y."/>
            <person name="Kim R.W."/>
            <person name="Kang W.-H."/>
            <person name="Huh J.H."/>
            <person name="Kang B.-C."/>
            <person name="Yang T.-J."/>
            <person name="Lee Y.-H."/>
            <person name="Bennetzen J.L."/>
            <person name="Choi D."/>
        </authorList>
    </citation>
    <scope>NUCLEOTIDE SEQUENCE [LARGE SCALE GENOMIC DNA]</scope>
    <source>
        <strain evidence="12">cv. PBC81</strain>
    </source>
</reference>
<dbReference type="AlphaFoldDB" id="A0A2G2WQN9"/>
<dbReference type="InterPro" id="IPR013083">
    <property type="entry name" value="Znf_RING/FYVE/PHD"/>
</dbReference>
<evidence type="ECO:0000313" key="11">
    <source>
        <dbReference type="EMBL" id="PHT47511.1"/>
    </source>
</evidence>
<dbReference type="InterPro" id="IPR044066">
    <property type="entry name" value="TRIAD_supradom"/>
</dbReference>
<dbReference type="PROSITE" id="PS51873">
    <property type="entry name" value="TRIAD"/>
    <property type="match status" value="1"/>
</dbReference>
<dbReference type="Gene3D" id="3.30.40.10">
    <property type="entry name" value="Zinc/RING finger domain, C3HC4 (zinc finger)"/>
    <property type="match status" value="1"/>
</dbReference>
<evidence type="ECO:0000256" key="2">
    <source>
        <dbReference type="ARBA" id="ARBA00001947"/>
    </source>
</evidence>
<feature type="domain" description="RING-type" evidence="10">
    <location>
        <begin position="48"/>
        <end position="254"/>
    </location>
</feature>
<dbReference type="EC" id="2.3.2.31" evidence="3"/>
<dbReference type="Gene3D" id="1.20.120.1750">
    <property type="match status" value="1"/>
</dbReference>
<gene>
    <name evidence="11" type="ORF">CQW23_11719</name>
</gene>
<keyword evidence="4" id="KW-0808">Transferase</keyword>
<keyword evidence="5" id="KW-0479">Metal-binding</keyword>
<dbReference type="GO" id="GO:0008270">
    <property type="term" value="F:zinc ion binding"/>
    <property type="evidence" value="ECO:0007669"/>
    <property type="project" value="UniProtKB-KW"/>
</dbReference>
<evidence type="ECO:0000256" key="6">
    <source>
        <dbReference type="ARBA" id="ARBA00022737"/>
    </source>
</evidence>
<keyword evidence="12" id="KW-1185">Reference proteome</keyword>
<comment type="catalytic activity">
    <reaction evidence="1">
        <text>[E2 ubiquitin-conjugating enzyme]-S-ubiquitinyl-L-cysteine + [acceptor protein]-L-lysine = [E2 ubiquitin-conjugating enzyme]-L-cysteine + [acceptor protein]-N(6)-ubiquitinyl-L-lysine.</text>
        <dbReference type="EC" id="2.3.2.31"/>
    </reaction>
</comment>
<evidence type="ECO:0000259" key="10">
    <source>
        <dbReference type="PROSITE" id="PS51873"/>
    </source>
</evidence>
<evidence type="ECO:0000256" key="4">
    <source>
        <dbReference type="ARBA" id="ARBA00022679"/>
    </source>
</evidence>
<dbReference type="CDD" id="cd22584">
    <property type="entry name" value="Rcat_RBR_unk"/>
    <property type="match status" value="1"/>
</dbReference>
<dbReference type="SUPFAM" id="SSF57850">
    <property type="entry name" value="RING/U-box"/>
    <property type="match status" value="3"/>
</dbReference>
<dbReference type="Pfam" id="PF01485">
    <property type="entry name" value="IBR"/>
    <property type="match status" value="2"/>
</dbReference>
<sequence>MADYTAVFFDDEDSSTDILSDGECAEQLQLQEVLETSLEMHHLSMSSAKVTCEICLESKGTDEMFELENCSIHSFCSDCIILHAQSKIQEKSFPVTCPGLRCPAIIEPASCRSIIPEDVLARWEEGMCESSIPMLERIHCPYNDCSVLFIYDRDHEETIVECTCPLCQRLFCAQCRVPWHVGRDCDMFQKEEKDGEDDLKVATLAEEFKWMKCPNCKSIVDKVDGCIHITCVCKVEFCYICGGIWSEAHWNCED</sequence>
<dbReference type="SMART" id="SM00647">
    <property type="entry name" value="IBR"/>
    <property type="match status" value="2"/>
</dbReference>
<evidence type="ECO:0000256" key="1">
    <source>
        <dbReference type="ARBA" id="ARBA00001798"/>
    </source>
</evidence>
<dbReference type="FunFam" id="3.30.40.10:FF:000230">
    <property type="entry name" value="RBR-type E3 ubiquitin transferase"/>
    <property type="match status" value="1"/>
</dbReference>